<evidence type="ECO:0000256" key="5">
    <source>
        <dbReference type="ARBA" id="ARBA00023163"/>
    </source>
</evidence>
<feature type="compositionally biased region" description="Polar residues" evidence="6">
    <location>
        <begin position="257"/>
        <end position="267"/>
    </location>
</feature>
<keyword evidence="4" id="KW-0805">Transcription regulation</keyword>
<dbReference type="FunCoup" id="B9TA45">
    <property type="interactions" value="2163"/>
</dbReference>
<dbReference type="Proteomes" id="UP000008311">
    <property type="component" value="Unassembled WGS sequence"/>
</dbReference>
<keyword evidence="1" id="KW-0479">Metal-binding</keyword>
<accession>B9TA45</accession>
<feature type="region of interest" description="Disordered" evidence="6">
    <location>
        <begin position="218"/>
        <end position="348"/>
    </location>
</feature>
<reference evidence="9" key="1">
    <citation type="journal article" date="2010" name="Nat. Biotechnol.">
        <title>Draft genome sequence of the oilseed species Ricinus communis.</title>
        <authorList>
            <person name="Chan A.P."/>
            <person name="Crabtree J."/>
            <person name="Zhao Q."/>
            <person name="Lorenzi H."/>
            <person name="Orvis J."/>
            <person name="Puiu D."/>
            <person name="Melake-Berhan A."/>
            <person name="Jones K.M."/>
            <person name="Redman J."/>
            <person name="Chen G."/>
            <person name="Cahoon E.B."/>
            <person name="Gedil M."/>
            <person name="Stanke M."/>
            <person name="Haas B.J."/>
            <person name="Wortman J.R."/>
            <person name="Fraser-Liggett C.M."/>
            <person name="Ravel J."/>
            <person name="Rabinowicz P.D."/>
        </authorList>
    </citation>
    <scope>NUCLEOTIDE SEQUENCE [LARGE SCALE GENOMIC DNA]</scope>
    <source>
        <strain evidence="9">cv. Hale</strain>
    </source>
</reference>
<name>B9TA45_RICCO</name>
<keyword evidence="5" id="KW-0804">Transcription</keyword>
<feature type="compositionally biased region" description="Basic and acidic residues" evidence="6">
    <location>
        <begin position="770"/>
        <end position="785"/>
    </location>
</feature>
<dbReference type="InterPro" id="IPR056280">
    <property type="entry name" value="AIPP2-like_SPOC"/>
</dbReference>
<evidence type="ECO:0000256" key="6">
    <source>
        <dbReference type="SAM" id="MobiDB-lite"/>
    </source>
</evidence>
<feature type="compositionally biased region" description="Polar residues" evidence="6">
    <location>
        <begin position="229"/>
        <end position="238"/>
    </location>
</feature>
<dbReference type="AlphaFoldDB" id="B9TA45"/>
<feature type="region of interest" description="Disordered" evidence="6">
    <location>
        <begin position="19"/>
        <end position="46"/>
    </location>
</feature>
<dbReference type="GO" id="GO:0140566">
    <property type="term" value="F:histone reader activity"/>
    <property type="evidence" value="ECO:0007669"/>
    <property type="project" value="InterPro"/>
</dbReference>
<dbReference type="EMBL" id="EQ975548">
    <property type="protein sequence ID" value="EEF27270.1"/>
    <property type="molecule type" value="Genomic_DNA"/>
</dbReference>
<evidence type="ECO:0000256" key="3">
    <source>
        <dbReference type="ARBA" id="ARBA00022833"/>
    </source>
</evidence>
<keyword evidence="9" id="KW-1185">Reference proteome</keyword>
<feature type="compositionally biased region" description="Low complexity" evidence="6">
    <location>
        <begin position="62"/>
        <end position="71"/>
    </location>
</feature>
<feature type="region of interest" description="Disordered" evidence="6">
    <location>
        <begin position="819"/>
        <end position="848"/>
    </location>
</feature>
<gene>
    <name evidence="8" type="ORF">RCOM_2156040</name>
</gene>
<feature type="compositionally biased region" description="Polar residues" evidence="6">
    <location>
        <begin position="755"/>
        <end position="769"/>
    </location>
</feature>
<evidence type="ECO:0000256" key="2">
    <source>
        <dbReference type="ARBA" id="ARBA00022771"/>
    </source>
</evidence>
<feature type="domain" description="AIPP2-like SPOC-like" evidence="7">
    <location>
        <begin position="535"/>
        <end position="666"/>
    </location>
</feature>
<dbReference type="Pfam" id="PF23121">
    <property type="entry name" value="SPOC_AIPP2"/>
    <property type="match status" value="1"/>
</dbReference>
<feature type="compositionally biased region" description="Basic and acidic residues" evidence="6">
    <location>
        <begin position="19"/>
        <end position="35"/>
    </location>
</feature>
<dbReference type="InterPro" id="IPR049914">
    <property type="entry name" value="PHD1-3/5-6"/>
</dbReference>
<evidence type="ECO:0000256" key="1">
    <source>
        <dbReference type="ARBA" id="ARBA00022723"/>
    </source>
</evidence>
<sequence>MLQKVPEGDWLCEECKLAEETENQKQDAEGRRMNKESIQSSMKRPAETIEVALASKRQAIESSFGSPKSSSPTRTAALSRDSSFKGLDKGKVKLAHQTASANHSSMDISETARSSYIVPRLQTTKGTLLKSNSFNTFNSKPKVKLVDEVPQKQKGNRDLEMKEGTARMMSKSMSFRSVNSGRSNVAESKVKMLSSKFSQGQDIKGLKQVKERNALEHKSLSKLERPLGSSVTTSSNASGPKVNQKLTPRGEGVMVSSACNNSDSKASLSDGKSGGLLRSTSSLARKGAEIPASSVSPKDEPSSSSSWTAERPSNNIDDNLQDGLSRSRESSNQSEKSRESSVNRSRPSVTGLKTVACLKCKEIGHTAEFCSIVSPRASGADTSARSVREDMGKGSKLKAAIEAAMLKKPGIFRKKKESDESDGLSSSNVDVTSEIASHDQSHDQFSVSNKTRYMISDEGRDEGQANLGSSSSETSKQMYSNNVKQLNIHSTDAINSFKVADTNSLVPSIGKPDRALTAKPLFSMMLTIPEHEYIWQGALEVRRCGKILDLYNGIQAHLSTCASPKVLEVVNQFPHKITVDEVPRLSTWPRQFHENGAKEDNIALYLFAKDLESYEKSYRNLLDNMIKRDLALKVSFDGVEFLIFPSTQLPEDSQRWNMLFFLWGVFRGRRSSSLDSLKKSDFPSSCVVPLDISTPDKPCILNGDLDIKGSSSQTDLEQQNDRLNYKSSLKNATNSALLCSENRCTGSSQEEYRLSTQAAGANSGSNSREGIQKHADTSFVRDDSSSVKVFQTSKQDEGVRVIADKEKLMDRMKVDRDEVKVERNLNEDPTDMDTEASSGRDGTTERLDCWQSNSKKRSYLDLSEAPQTSSSTSQKLPWVNVNGIVVDGGSISKKPKTVFHEQYSCISMRDGTSLTDGFASQIRDLGSSSSAEGKSCERPADEKVIHEDLGTAERYFFPVESRRVKDIRMGANSVPWKEYSSNDENQFRDVVPNLELALGAETKPPNKGIVPFFVGMVEKNNTQNKTSDKVTDKEEEDGVSASLSLSLSFPFPDKEQTVKPVSKTEQLLPERRHVNTSLLLFGGFPDK</sequence>
<feature type="region of interest" description="Disordered" evidence="6">
    <location>
        <begin position="60"/>
        <end position="90"/>
    </location>
</feature>
<evidence type="ECO:0000313" key="9">
    <source>
        <dbReference type="Proteomes" id="UP000008311"/>
    </source>
</evidence>
<evidence type="ECO:0000313" key="8">
    <source>
        <dbReference type="EMBL" id="EEF27270.1"/>
    </source>
</evidence>
<feature type="compositionally biased region" description="Basic and acidic residues" evidence="6">
    <location>
        <begin position="325"/>
        <end position="341"/>
    </location>
</feature>
<proteinExistence type="predicted"/>
<evidence type="ECO:0000259" key="7">
    <source>
        <dbReference type="Pfam" id="PF23121"/>
    </source>
</evidence>
<dbReference type="eggNOG" id="ENOG502QR3S">
    <property type="taxonomic scope" value="Eukaryota"/>
</dbReference>
<dbReference type="STRING" id="3988.B9TA45"/>
<organism evidence="8 9">
    <name type="scientific">Ricinus communis</name>
    <name type="common">Castor bean</name>
    <dbReference type="NCBI Taxonomy" id="3988"/>
    <lineage>
        <taxon>Eukaryota</taxon>
        <taxon>Viridiplantae</taxon>
        <taxon>Streptophyta</taxon>
        <taxon>Embryophyta</taxon>
        <taxon>Tracheophyta</taxon>
        <taxon>Spermatophyta</taxon>
        <taxon>Magnoliopsida</taxon>
        <taxon>eudicotyledons</taxon>
        <taxon>Gunneridae</taxon>
        <taxon>Pentapetalae</taxon>
        <taxon>rosids</taxon>
        <taxon>fabids</taxon>
        <taxon>Malpighiales</taxon>
        <taxon>Euphorbiaceae</taxon>
        <taxon>Acalyphoideae</taxon>
        <taxon>Acalypheae</taxon>
        <taxon>Ricinus</taxon>
    </lineage>
</organism>
<keyword evidence="3" id="KW-0862">Zinc</keyword>
<dbReference type="GO" id="GO:0008270">
    <property type="term" value="F:zinc ion binding"/>
    <property type="evidence" value="ECO:0007669"/>
    <property type="project" value="UniProtKB-KW"/>
</dbReference>
<dbReference type="PANTHER" id="PTHR33304">
    <property type="match status" value="1"/>
</dbReference>
<feature type="compositionally biased region" description="Polar residues" evidence="6">
    <location>
        <begin position="307"/>
        <end position="324"/>
    </location>
</feature>
<dbReference type="GO" id="GO:0034244">
    <property type="term" value="P:negative regulation of transcription elongation by RNA polymerase II"/>
    <property type="evidence" value="ECO:0007669"/>
    <property type="project" value="InterPro"/>
</dbReference>
<dbReference type="InParanoid" id="B9TA45"/>
<evidence type="ECO:0000256" key="4">
    <source>
        <dbReference type="ARBA" id="ARBA00023015"/>
    </source>
</evidence>
<feature type="region of interest" description="Disordered" evidence="6">
    <location>
        <begin position="755"/>
        <end position="785"/>
    </location>
</feature>
<keyword evidence="2" id="KW-0863">Zinc-finger</keyword>
<dbReference type="PANTHER" id="PTHR33304:SF9">
    <property type="entry name" value="RING_FYVE_PHD ZINC FINGER SUPERFAMILY PROTEIN"/>
    <property type="match status" value="1"/>
</dbReference>
<protein>
    <recommendedName>
        <fullName evidence="7">AIPP2-like SPOC-like domain-containing protein</fullName>
    </recommendedName>
</protein>